<protein>
    <recommendedName>
        <fullName evidence="4">Protein TsetseEP domain-containing protein</fullName>
    </recommendedName>
</protein>
<dbReference type="AlphaFoldDB" id="A0A151JFH5"/>
<dbReference type="Proteomes" id="UP000078492">
    <property type="component" value="Unassembled WGS sequence"/>
</dbReference>
<evidence type="ECO:0008006" key="4">
    <source>
        <dbReference type="Google" id="ProtNLM"/>
    </source>
</evidence>
<gene>
    <name evidence="2" type="ORF">ALC57_04061</name>
</gene>
<evidence type="ECO:0000313" key="3">
    <source>
        <dbReference type="Proteomes" id="UP000078492"/>
    </source>
</evidence>
<evidence type="ECO:0000256" key="1">
    <source>
        <dbReference type="SAM" id="SignalP"/>
    </source>
</evidence>
<sequence>MRSAIALCFLAVLCCTTDATILDILFRQVQKTKMQVESTIQQLKYIRENTQKDVEETVTKKFFQSLEKYNNCADSVLNTIRKEVEDAKARGRDAERCYDVALNFLRDSYNTAYINAQQCRENATRSINNNLSFNDQLITTGHELINELDNIFSDCYKKNPRLIDIIKLRSCIKDQHGISEIGVKNLKTDASSARSTAKSASKVVNQQTTDCLNNKAFSTARLEDVRSTATRCLNNV</sequence>
<keyword evidence="1" id="KW-0732">Signal</keyword>
<name>A0A151JFH5_9HYME</name>
<reference evidence="2 3" key="1">
    <citation type="submission" date="2015-09" db="EMBL/GenBank/DDBJ databases">
        <title>Trachymyrmex cornetzi WGS genome.</title>
        <authorList>
            <person name="Nygaard S."/>
            <person name="Hu H."/>
            <person name="Boomsma J."/>
            <person name="Zhang G."/>
        </authorList>
    </citation>
    <scope>NUCLEOTIDE SEQUENCE [LARGE SCALE GENOMIC DNA]</scope>
    <source>
        <strain evidence="2">Tcor2-1</strain>
        <tissue evidence="2">Whole body</tissue>
    </source>
</reference>
<accession>A0A151JFH5</accession>
<organism evidence="2 3">
    <name type="scientific">Trachymyrmex cornetzi</name>
    <dbReference type="NCBI Taxonomy" id="471704"/>
    <lineage>
        <taxon>Eukaryota</taxon>
        <taxon>Metazoa</taxon>
        <taxon>Ecdysozoa</taxon>
        <taxon>Arthropoda</taxon>
        <taxon>Hexapoda</taxon>
        <taxon>Insecta</taxon>
        <taxon>Pterygota</taxon>
        <taxon>Neoptera</taxon>
        <taxon>Endopterygota</taxon>
        <taxon>Hymenoptera</taxon>
        <taxon>Apocrita</taxon>
        <taxon>Aculeata</taxon>
        <taxon>Formicoidea</taxon>
        <taxon>Formicidae</taxon>
        <taxon>Myrmicinae</taxon>
        <taxon>Trachymyrmex</taxon>
    </lineage>
</organism>
<dbReference type="STRING" id="471704.A0A151JFH5"/>
<feature type="signal peptide" evidence="1">
    <location>
        <begin position="1"/>
        <end position="19"/>
    </location>
</feature>
<dbReference type="EMBL" id="KQ979032">
    <property type="protein sequence ID" value="KYN24323.1"/>
    <property type="molecule type" value="Genomic_DNA"/>
</dbReference>
<keyword evidence="3" id="KW-1185">Reference proteome</keyword>
<proteinExistence type="predicted"/>
<evidence type="ECO:0000313" key="2">
    <source>
        <dbReference type="EMBL" id="KYN24323.1"/>
    </source>
</evidence>
<feature type="chain" id="PRO_5007582691" description="Protein TsetseEP domain-containing protein" evidence="1">
    <location>
        <begin position="20"/>
        <end position="236"/>
    </location>
</feature>